<evidence type="ECO:0000256" key="1">
    <source>
        <dbReference type="SAM" id="Phobius"/>
    </source>
</evidence>
<dbReference type="RefSeq" id="WP_204660051.1">
    <property type="nucleotide sequence ID" value="NZ_CP056775.1"/>
</dbReference>
<keyword evidence="1" id="KW-0472">Membrane</keyword>
<feature type="transmembrane region" description="Helical" evidence="1">
    <location>
        <begin position="311"/>
        <end position="331"/>
    </location>
</feature>
<feature type="transmembrane region" description="Helical" evidence="1">
    <location>
        <begin position="94"/>
        <end position="117"/>
    </location>
</feature>
<evidence type="ECO:0000313" key="3">
    <source>
        <dbReference type="Proteomes" id="UP000612680"/>
    </source>
</evidence>
<proteinExistence type="predicted"/>
<feature type="transmembrane region" description="Helical" evidence="1">
    <location>
        <begin position="51"/>
        <end position="74"/>
    </location>
</feature>
<dbReference type="EMBL" id="CP056775">
    <property type="protein sequence ID" value="QRR03860.1"/>
    <property type="molecule type" value="Genomic_DNA"/>
</dbReference>
<sequence length="357" mass="40843">MLMKVLVTATVREFFRQKSGFFFVVLGIVFGFLRAQEHQALAIFFLTDAFGIFYLAGVWLAYTLFCAQFVNQLWLRQEYAFMYQAGLLPSTVQWARLAGAAFGLLMPVFLYGIYLLLTAFAHAHFRSLGLVAACWVAMLGILTAAVKYRLGHPHRVMEKRDGRSKLPFQRPASWPAWTIEWLFLEKGVTLLLGKLGAMLVCSATMLYYATDTYDLRLPAVGMALAYLLNAGISFEVFKWEQEVWLWTRSLPVAAYTRFFRVVLVHAALILPESLMMLRSEKLVFTEICQLYLLGLGGLVLLHLFFYKKRGLLEDCLPTILFAFIAATLLIMYHIPPWLLAAAMLVFAGWKFRSWYKI</sequence>
<accession>A0ABX7ICZ5</accession>
<evidence type="ECO:0000313" key="2">
    <source>
        <dbReference type="EMBL" id="QRR03860.1"/>
    </source>
</evidence>
<name>A0ABX7ICZ5_9BACT</name>
<feature type="transmembrane region" description="Helical" evidence="1">
    <location>
        <begin position="215"/>
        <end position="237"/>
    </location>
</feature>
<keyword evidence="1" id="KW-1133">Transmembrane helix</keyword>
<protein>
    <recommendedName>
        <fullName evidence="4">Membrane protein involved in the export of O-antigen and teichoic acid</fullName>
    </recommendedName>
</protein>
<keyword evidence="1" id="KW-0812">Transmembrane</keyword>
<dbReference type="Proteomes" id="UP000612680">
    <property type="component" value="Chromosome"/>
</dbReference>
<feature type="transmembrane region" description="Helical" evidence="1">
    <location>
        <begin position="283"/>
        <end position="304"/>
    </location>
</feature>
<feature type="transmembrane region" description="Helical" evidence="1">
    <location>
        <begin position="188"/>
        <end position="209"/>
    </location>
</feature>
<evidence type="ECO:0008006" key="4">
    <source>
        <dbReference type="Google" id="ProtNLM"/>
    </source>
</evidence>
<feature type="transmembrane region" description="Helical" evidence="1">
    <location>
        <begin position="258"/>
        <end position="277"/>
    </location>
</feature>
<organism evidence="2 3">
    <name type="scientific">Dyadobacter sandarakinus</name>
    <dbReference type="NCBI Taxonomy" id="2747268"/>
    <lineage>
        <taxon>Bacteria</taxon>
        <taxon>Pseudomonadati</taxon>
        <taxon>Bacteroidota</taxon>
        <taxon>Cytophagia</taxon>
        <taxon>Cytophagales</taxon>
        <taxon>Spirosomataceae</taxon>
        <taxon>Dyadobacter</taxon>
    </lineage>
</organism>
<feature type="transmembrane region" description="Helical" evidence="1">
    <location>
        <begin position="129"/>
        <end position="150"/>
    </location>
</feature>
<keyword evidence="3" id="KW-1185">Reference proteome</keyword>
<gene>
    <name evidence="2" type="ORF">HWI92_24580</name>
</gene>
<reference evidence="2 3" key="1">
    <citation type="submission" date="2020-06" db="EMBL/GenBank/DDBJ databases">
        <title>Dyadobacter sandarakinus sp. nov., isolated from the soil of the Arctic Yellow River Station.</title>
        <authorList>
            <person name="Zhang Y."/>
            <person name="Peng F."/>
        </authorList>
    </citation>
    <scope>NUCLEOTIDE SEQUENCE [LARGE SCALE GENOMIC DNA]</scope>
    <source>
        <strain evidence="2 3">Q3-56</strain>
    </source>
</reference>